<sequence length="641" mass="69386">MPATEAQSGAPLPVVYRSEVVEDTSEPSFATAELPVESLCRGDPARKILFQMMDQKGPDKLIGSGSCSLADLQAASIKEAPVVVQLLRPDDKAAEAGALTLENIELVKHVSFLEYIEGGLEINLIVAIDFTFSNGDPNHPSSLHYYDPHSANDYVMAIRAVGEILEHYDQDKKYPVYGFGAKLPPDYSHTSHLFACNGDYFLPEVVGVDGIVDAYRKALQVVHLHGPTMFSEIIQLASGWAEQYSVGKTDEQKYFILLILTDGAIVDLQATIDAINVLDADDHPLVSSIDHSAMERDIVQFVPFNEFKDKSYTELAMATLDEVPREVVNYYHNKNKVLPRPRRDAADANDDPPIGDPSVFEAPKCIEQDKRRTVRVLTKCGLSATGAAGLVEDSLPCIDDEYLAALAKQRLREDNAAAGGPFYQCLQTLKQHNLSFAHGMNVSVLSSELSSPLPQQGPPSPSSKSGSRRASAGSRMSFVRSSTREALSVRDVAGGSWGENDGISPVSEEASVALPNASAPMSPESEALGEGPPEGVARLELQNQSSSGGRSSRRRSTGRRRSSTQRRSRSHISRSSTGTIAVLDEESGLCKVCFENATNTVLLPCKHQCMCLDCAAGVKDSTGKCPICRLTIDTVIDAIQS</sequence>
<accession>A0A7J6PVN7</accession>
<evidence type="ECO:0000256" key="1">
    <source>
        <dbReference type="PROSITE-ProRule" id="PRU00175"/>
    </source>
</evidence>
<reference evidence="4 5" key="1">
    <citation type="submission" date="2020-04" db="EMBL/GenBank/DDBJ databases">
        <title>Perkinsus olseni comparative genomics.</title>
        <authorList>
            <person name="Bogema D.R."/>
        </authorList>
    </citation>
    <scope>NUCLEOTIDE SEQUENCE [LARGE SCALE GENOMIC DNA]</scope>
    <source>
        <strain evidence="4 5">ATCC PRA-207</strain>
    </source>
</reference>
<dbReference type="InterPro" id="IPR013083">
    <property type="entry name" value="Znf_RING/FYVE/PHD"/>
</dbReference>
<dbReference type="InterPro" id="IPR036465">
    <property type="entry name" value="vWFA_dom_sf"/>
</dbReference>
<dbReference type="Pfam" id="PF13920">
    <property type="entry name" value="zf-C3HC4_3"/>
    <property type="match status" value="1"/>
</dbReference>
<dbReference type="InterPro" id="IPR001841">
    <property type="entry name" value="Znf_RING"/>
</dbReference>
<dbReference type="GO" id="GO:0071277">
    <property type="term" value="P:cellular response to calcium ion"/>
    <property type="evidence" value="ECO:0007669"/>
    <property type="project" value="TreeGrafter"/>
</dbReference>
<dbReference type="InterPro" id="IPR010734">
    <property type="entry name" value="Copine_C"/>
</dbReference>
<evidence type="ECO:0000313" key="4">
    <source>
        <dbReference type="EMBL" id="KAF4699600.1"/>
    </source>
</evidence>
<dbReference type="PANTHER" id="PTHR10857">
    <property type="entry name" value="COPINE"/>
    <property type="match status" value="1"/>
</dbReference>
<dbReference type="Proteomes" id="UP000553632">
    <property type="component" value="Unassembled WGS sequence"/>
</dbReference>
<keyword evidence="1" id="KW-0862">Zinc</keyword>
<dbReference type="SUPFAM" id="SSF53300">
    <property type="entry name" value="vWA-like"/>
    <property type="match status" value="1"/>
</dbReference>
<dbReference type="InterPro" id="IPR045052">
    <property type="entry name" value="Copine"/>
</dbReference>
<dbReference type="PANTHER" id="PTHR10857:SF106">
    <property type="entry name" value="C2 DOMAIN-CONTAINING PROTEIN"/>
    <property type="match status" value="1"/>
</dbReference>
<feature type="region of interest" description="Disordered" evidence="2">
    <location>
        <begin position="513"/>
        <end position="578"/>
    </location>
</feature>
<feature type="region of interest" description="Disordered" evidence="2">
    <location>
        <begin position="447"/>
        <end position="485"/>
    </location>
</feature>
<dbReference type="PROSITE" id="PS50089">
    <property type="entry name" value="ZF_RING_2"/>
    <property type="match status" value="1"/>
</dbReference>
<dbReference type="AlphaFoldDB" id="A0A7J6PVN7"/>
<evidence type="ECO:0000313" key="5">
    <source>
        <dbReference type="Proteomes" id="UP000553632"/>
    </source>
</evidence>
<evidence type="ECO:0000256" key="2">
    <source>
        <dbReference type="SAM" id="MobiDB-lite"/>
    </source>
</evidence>
<proteinExistence type="predicted"/>
<feature type="compositionally biased region" description="Low complexity" evidence="2">
    <location>
        <begin position="462"/>
        <end position="477"/>
    </location>
</feature>
<dbReference type="GO" id="GO:0008270">
    <property type="term" value="F:zinc ion binding"/>
    <property type="evidence" value="ECO:0007669"/>
    <property type="project" value="UniProtKB-KW"/>
</dbReference>
<dbReference type="GO" id="GO:0005544">
    <property type="term" value="F:calcium-dependent phospholipid binding"/>
    <property type="evidence" value="ECO:0007669"/>
    <property type="project" value="InterPro"/>
</dbReference>
<dbReference type="GO" id="GO:0005886">
    <property type="term" value="C:plasma membrane"/>
    <property type="evidence" value="ECO:0007669"/>
    <property type="project" value="TreeGrafter"/>
</dbReference>
<comment type="caution">
    <text evidence="4">The sequence shown here is derived from an EMBL/GenBank/DDBJ whole genome shotgun (WGS) entry which is preliminary data.</text>
</comment>
<organism evidence="4 5">
    <name type="scientific">Perkinsus olseni</name>
    <name type="common">Perkinsus atlanticus</name>
    <dbReference type="NCBI Taxonomy" id="32597"/>
    <lineage>
        <taxon>Eukaryota</taxon>
        <taxon>Sar</taxon>
        <taxon>Alveolata</taxon>
        <taxon>Perkinsozoa</taxon>
        <taxon>Perkinsea</taxon>
        <taxon>Perkinsida</taxon>
        <taxon>Perkinsidae</taxon>
        <taxon>Perkinsus</taxon>
    </lineage>
</organism>
<dbReference type="EMBL" id="JABANO010037787">
    <property type="protein sequence ID" value="KAF4699600.1"/>
    <property type="molecule type" value="Genomic_DNA"/>
</dbReference>
<dbReference type="SUPFAM" id="SSF57850">
    <property type="entry name" value="RING/U-box"/>
    <property type="match status" value="1"/>
</dbReference>
<feature type="compositionally biased region" description="Basic residues" evidence="2">
    <location>
        <begin position="551"/>
        <end position="572"/>
    </location>
</feature>
<evidence type="ECO:0000259" key="3">
    <source>
        <dbReference type="PROSITE" id="PS50089"/>
    </source>
</evidence>
<keyword evidence="1" id="KW-0863">Zinc-finger</keyword>
<dbReference type="Pfam" id="PF07002">
    <property type="entry name" value="Copine"/>
    <property type="match status" value="1"/>
</dbReference>
<protein>
    <recommendedName>
        <fullName evidence="3">RING-type domain-containing protein</fullName>
    </recommendedName>
</protein>
<name>A0A7J6PVN7_PEROL</name>
<dbReference type="Gene3D" id="3.30.40.10">
    <property type="entry name" value="Zinc/RING finger domain, C3HC4 (zinc finger)"/>
    <property type="match status" value="1"/>
</dbReference>
<feature type="region of interest" description="Disordered" evidence="2">
    <location>
        <begin position="339"/>
        <end position="362"/>
    </location>
</feature>
<feature type="domain" description="RING-type" evidence="3">
    <location>
        <begin position="590"/>
        <end position="629"/>
    </location>
</feature>
<gene>
    <name evidence="4" type="ORF">FOZ63_030455</name>
</gene>
<dbReference type="SMART" id="SM00184">
    <property type="entry name" value="RING"/>
    <property type="match status" value="1"/>
</dbReference>
<keyword evidence="5" id="KW-1185">Reference proteome</keyword>
<keyword evidence="1" id="KW-0479">Metal-binding</keyword>